<dbReference type="AlphaFoldDB" id="A0A6L9E7V4"/>
<keyword evidence="1" id="KW-0732">Signal</keyword>
<accession>A0A6L9E7V4</accession>
<dbReference type="Pfam" id="PF07593">
    <property type="entry name" value="UnbV_ASPIC"/>
    <property type="match status" value="1"/>
</dbReference>
<dbReference type="SUPFAM" id="SSF69318">
    <property type="entry name" value="Integrin alpha N-terminal domain"/>
    <property type="match status" value="2"/>
</dbReference>
<evidence type="ECO:0000313" key="3">
    <source>
        <dbReference type="EMBL" id="NAS10780.1"/>
    </source>
</evidence>
<evidence type="ECO:0000259" key="2">
    <source>
        <dbReference type="Pfam" id="PF07593"/>
    </source>
</evidence>
<evidence type="ECO:0000313" key="4">
    <source>
        <dbReference type="Proteomes" id="UP000475249"/>
    </source>
</evidence>
<sequence length="1119" mass="124544">MKKLTPLYLLALYAFCCIQVGCRRQGENTKEDPPDTVSKVFTLLSPEETNVHFQNQLKESLNANVLVYEYLYNGGGVAAADFNGDALVDLYFTSNMGENKLYINEGGLKFKEVTASSGVSGRPGPWKTGITAADVNGDGRLDLYLCYSGALPPAKRQNQLFINTGNKDGNIPVFEDQAAKYGLDSPAFSNQAHFFDYDQDGDLDALLLNHNPKSLPILNVAATKEFLKKDDPLQGVRLYAQQNGTFKDVTQEAGISGSALTYGLGLGISDIDNDGWQDFYVSNDYAVPDYLYMNNGDGTFTDRIKESMGHISHFSMGNDIADINNDGFQDIITLDMLPEDNRRQKLLLSPDNYDKFDLNVRSGFHYQYMRNMLQLNNGNGTFSELGQLAGISNTDWSWVALLADYDNDGLKDLFVTNGYFRDYTNLDFINYMDNYVKSKGRLQRTDVLEIIEEMPSSNVTNYLFSNQNGTLFSDKTAAFGLDQPSNSNGAAYADLDNDGDLDLIVNNINKAAAIYRNNSSDDQKNYLQIALKGEKQNTQGLGSKVVIHHGGQMQKLEQMPTRGYLSTVSSVLHFGLGNSTKIDSLRVQWPGGKKQTLVDISANQKLQLEERNAEEKNIRTTARPSQFQEVPSLITHTDQNISINDFKRQPLLLSQFSHMGPCLTKGDINNDGLEDVFVGGSKDQSGSLFMQLENGSFRKLNTNFLEADASRHDADALFFDANADGFQDLYVSSGGYHNFEPEDPLLQDRLYLGDGKGDFSKSPGSLPKMRSGKSCVVATDLNGDGAQDLFVGGRIVPGRYPETPGSYLLINDGKGNFSDHSHDLTQGLSNIGMVTDAVWTDLNNDEHEDLIVVGEWMPVTVFINKNGKLENETLNYFDQLYQGWWNTISLGDFNNDGNVDLVIGNMGSNIQFRVSNERPAELLYADFDRNGSVDPLFSYYIKETSYPYLTRDELLGQLTHLRSRFTSYESYADAGIKDILSEEDLAAAKKLTVNHLETALFLKTSEGRFKMAELPFQAQYSPVYDISVSDFDKDGNTDMLLFGNNHHFKLRLGKFDANYGIFMKGKGDGSFDYVNQLDSGLEVRGAVRSSLIVNDRLYLSAHQKPISSYLIKPNPDSLL</sequence>
<dbReference type="InterPro" id="IPR011519">
    <property type="entry name" value="UnbV_ASPIC"/>
</dbReference>
<gene>
    <name evidence="3" type="ORF">GTQ38_02130</name>
</gene>
<keyword evidence="4" id="KW-1185">Reference proteome</keyword>
<dbReference type="Gene3D" id="2.130.10.130">
    <property type="entry name" value="Integrin alpha, N-terminal"/>
    <property type="match status" value="4"/>
</dbReference>
<dbReference type="InterPro" id="IPR028994">
    <property type="entry name" value="Integrin_alpha_N"/>
</dbReference>
<protein>
    <submittedName>
        <fullName evidence="3">RNA-binding protein</fullName>
    </submittedName>
</protein>
<dbReference type="Pfam" id="PF13517">
    <property type="entry name" value="FG-GAP_3"/>
    <property type="match status" value="6"/>
</dbReference>
<dbReference type="InterPro" id="IPR013517">
    <property type="entry name" value="FG-GAP"/>
</dbReference>
<dbReference type="InterPro" id="IPR027039">
    <property type="entry name" value="Crtac1"/>
</dbReference>
<reference evidence="3 4" key="1">
    <citation type="submission" date="2020-01" db="EMBL/GenBank/DDBJ databases">
        <title>Bacteria diversity of Porities sp.</title>
        <authorList>
            <person name="Wang G."/>
        </authorList>
    </citation>
    <scope>NUCLEOTIDE SEQUENCE [LARGE SCALE GENOMIC DNA]</scope>
    <source>
        <strain evidence="3 4">R33</strain>
    </source>
</reference>
<dbReference type="Proteomes" id="UP000475249">
    <property type="component" value="Unassembled WGS sequence"/>
</dbReference>
<evidence type="ECO:0000256" key="1">
    <source>
        <dbReference type="ARBA" id="ARBA00022729"/>
    </source>
</evidence>
<dbReference type="RefSeq" id="WP_161433568.1">
    <property type="nucleotide sequence ID" value="NZ_WXYO01000001.1"/>
</dbReference>
<proteinExistence type="predicted"/>
<feature type="domain" description="ASPIC/UnbV" evidence="2">
    <location>
        <begin position="540"/>
        <end position="606"/>
    </location>
</feature>
<comment type="caution">
    <text evidence="3">The sequence shown here is derived from an EMBL/GenBank/DDBJ whole genome shotgun (WGS) entry which is preliminary data.</text>
</comment>
<organism evidence="3 4">
    <name type="scientific">Poritiphilus flavus</name>
    <dbReference type="NCBI Taxonomy" id="2697053"/>
    <lineage>
        <taxon>Bacteria</taxon>
        <taxon>Pseudomonadati</taxon>
        <taxon>Bacteroidota</taxon>
        <taxon>Flavobacteriia</taxon>
        <taxon>Flavobacteriales</taxon>
        <taxon>Flavobacteriaceae</taxon>
        <taxon>Poritiphilus</taxon>
    </lineage>
</organism>
<name>A0A6L9E7V4_9FLAO</name>
<dbReference type="EMBL" id="WXYO01000001">
    <property type="protein sequence ID" value="NAS10780.1"/>
    <property type="molecule type" value="Genomic_DNA"/>
</dbReference>
<dbReference type="PANTHER" id="PTHR16026:SF0">
    <property type="entry name" value="CARTILAGE ACIDIC PROTEIN 1"/>
    <property type="match status" value="1"/>
</dbReference>
<dbReference type="PANTHER" id="PTHR16026">
    <property type="entry name" value="CARTILAGE ACIDIC PROTEIN 1"/>
    <property type="match status" value="1"/>
</dbReference>